<dbReference type="InterPro" id="IPR038765">
    <property type="entry name" value="Papain-like_cys_pep_sf"/>
</dbReference>
<evidence type="ECO:0000256" key="6">
    <source>
        <dbReference type="ARBA" id="ARBA00023157"/>
    </source>
</evidence>
<organism evidence="10 11">
    <name type="scientific">Caerostris darwini</name>
    <dbReference type="NCBI Taxonomy" id="1538125"/>
    <lineage>
        <taxon>Eukaryota</taxon>
        <taxon>Metazoa</taxon>
        <taxon>Ecdysozoa</taxon>
        <taxon>Arthropoda</taxon>
        <taxon>Chelicerata</taxon>
        <taxon>Arachnida</taxon>
        <taxon>Araneae</taxon>
        <taxon>Araneomorphae</taxon>
        <taxon>Entelegynae</taxon>
        <taxon>Araneoidea</taxon>
        <taxon>Araneidae</taxon>
        <taxon>Caerostris</taxon>
    </lineage>
</organism>
<dbReference type="GO" id="GO:0008234">
    <property type="term" value="F:cysteine-type peptidase activity"/>
    <property type="evidence" value="ECO:0007669"/>
    <property type="project" value="UniProtKB-KW"/>
</dbReference>
<dbReference type="InterPro" id="IPR025661">
    <property type="entry name" value="Pept_asp_AS"/>
</dbReference>
<keyword evidence="4" id="KW-0788">Thiol protease</keyword>
<dbReference type="SMART" id="SM00645">
    <property type="entry name" value="Pept_C1"/>
    <property type="match status" value="1"/>
</dbReference>
<keyword evidence="7" id="KW-0732">Signal</keyword>
<feature type="signal peptide" evidence="7">
    <location>
        <begin position="1"/>
        <end position="20"/>
    </location>
</feature>
<comment type="similarity">
    <text evidence="1">Belongs to the peptidase C1 family.</text>
</comment>
<dbReference type="PANTHER" id="PTHR12411">
    <property type="entry name" value="CYSTEINE PROTEASE FAMILY C1-RELATED"/>
    <property type="match status" value="1"/>
</dbReference>
<dbReference type="InterPro" id="IPR000668">
    <property type="entry name" value="Peptidase_C1A_C"/>
</dbReference>
<feature type="domain" description="Cathepsin propeptide inhibitor" evidence="9">
    <location>
        <begin position="43"/>
        <end position="102"/>
    </location>
</feature>
<dbReference type="Pfam" id="PF08246">
    <property type="entry name" value="Inhibitor_I29"/>
    <property type="match status" value="1"/>
</dbReference>
<dbReference type="AlphaFoldDB" id="A0AAV4VB55"/>
<dbReference type="InterPro" id="IPR013128">
    <property type="entry name" value="Peptidase_C1A"/>
</dbReference>
<dbReference type="PRINTS" id="PR00705">
    <property type="entry name" value="PAPAIN"/>
</dbReference>
<dbReference type="GO" id="GO:0006508">
    <property type="term" value="P:proteolysis"/>
    <property type="evidence" value="ECO:0007669"/>
    <property type="project" value="UniProtKB-KW"/>
</dbReference>
<dbReference type="Proteomes" id="UP001054837">
    <property type="component" value="Unassembled WGS sequence"/>
</dbReference>
<dbReference type="Pfam" id="PF00112">
    <property type="entry name" value="Peptidase_C1"/>
    <property type="match status" value="1"/>
</dbReference>
<dbReference type="Gene3D" id="3.90.70.10">
    <property type="entry name" value="Cysteine proteinases"/>
    <property type="match status" value="1"/>
</dbReference>
<dbReference type="PROSITE" id="PS00139">
    <property type="entry name" value="THIOL_PROTEASE_CYS"/>
    <property type="match status" value="1"/>
</dbReference>
<protein>
    <submittedName>
        <fullName evidence="10">Cathepsin L</fullName>
    </submittedName>
</protein>
<dbReference type="InterPro" id="IPR000169">
    <property type="entry name" value="Pept_cys_AS"/>
</dbReference>
<reference evidence="10 11" key="1">
    <citation type="submission" date="2021-06" db="EMBL/GenBank/DDBJ databases">
        <title>Caerostris darwini draft genome.</title>
        <authorList>
            <person name="Kono N."/>
            <person name="Arakawa K."/>
        </authorList>
    </citation>
    <scope>NUCLEOTIDE SEQUENCE [LARGE SCALE GENOMIC DNA]</scope>
</reference>
<keyword evidence="5" id="KW-0865">Zymogen</keyword>
<keyword evidence="3" id="KW-0378">Hydrolase</keyword>
<name>A0AAV4VB55_9ARAC</name>
<dbReference type="InterPro" id="IPR013201">
    <property type="entry name" value="Prot_inhib_I29"/>
</dbReference>
<comment type="caution">
    <text evidence="10">The sequence shown here is derived from an EMBL/GenBank/DDBJ whole genome shotgun (WGS) entry which is preliminary data.</text>
</comment>
<dbReference type="CDD" id="cd02248">
    <property type="entry name" value="Peptidase_C1A"/>
    <property type="match status" value="1"/>
</dbReference>
<dbReference type="PROSITE" id="PS00640">
    <property type="entry name" value="THIOL_PROTEASE_ASN"/>
    <property type="match status" value="1"/>
</dbReference>
<feature type="chain" id="PRO_5043853774" evidence="7">
    <location>
        <begin position="21"/>
        <end position="343"/>
    </location>
</feature>
<gene>
    <name evidence="10" type="ORF">CDAR_254981</name>
</gene>
<dbReference type="InterPro" id="IPR025660">
    <property type="entry name" value="Pept_his_AS"/>
</dbReference>
<evidence type="ECO:0000256" key="3">
    <source>
        <dbReference type="ARBA" id="ARBA00022801"/>
    </source>
</evidence>
<evidence type="ECO:0000313" key="10">
    <source>
        <dbReference type="EMBL" id="GIY67347.1"/>
    </source>
</evidence>
<dbReference type="InterPro" id="IPR039417">
    <property type="entry name" value="Peptidase_C1A_papain-like"/>
</dbReference>
<evidence type="ECO:0000256" key="4">
    <source>
        <dbReference type="ARBA" id="ARBA00022807"/>
    </source>
</evidence>
<evidence type="ECO:0000313" key="11">
    <source>
        <dbReference type="Proteomes" id="UP001054837"/>
    </source>
</evidence>
<keyword evidence="11" id="KW-1185">Reference proteome</keyword>
<dbReference type="SMART" id="SM00848">
    <property type="entry name" value="Inhibitor_I29"/>
    <property type="match status" value="1"/>
</dbReference>
<keyword evidence="6" id="KW-1015">Disulfide bond</keyword>
<dbReference type="EMBL" id="BPLQ01012725">
    <property type="protein sequence ID" value="GIY67347.1"/>
    <property type="molecule type" value="Genomic_DNA"/>
</dbReference>
<sequence>MAFHIYRIVTVLCILQSAVAQFGLPIPPIISSNPLSLNPEASWGNFKDTFSKVYNGVDEIARETIFKRNIEEILQNNLDYDRGLRTFRSEINKFADMALNEFTKLMNGFKVGLRKIVNGILFQLPENAVIPDRVDWREKGAVTPVQDQGACGSCWAFAATGSLEGQYILKKKNSVSLSEQHLIDCPRHEDATGCKGGSMTAAYEHIKENGGIDNDARYPYKAKEGACLYERSEATCSDFVLIPEGDENALKQAVATIGPISTAVDANHNSFRFYKEGIYNEPLCSQAVTHGVLIVGYGTENNKDYWIVKNSWGADWGENGYIRMSRNKNNQCGIASYASYPIV</sequence>
<feature type="domain" description="Peptidase C1A papain C-terminal" evidence="8">
    <location>
        <begin position="130"/>
        <end position="342"/>
    </location>
</feature>
<evidence type="ECO:0000256" key="5">
    <source>
        <dbReference type="ARBA" id="ARBA00023145"/>
    </source>
</evidence>
<dbReference type="SUPFAM" id="SSF54001">
    <property type="entry name" value="Cysteine proteinases"/>
    <property type="match status" value="1"/>
</dbReference>
<proteinExistence type="inferred from homology"/>
<dbReference type="PROSITE" id="PS00639">
    <property type="entry name" value="THIOL_PROTEASE_HIS"/>
    <property type="match status" value="1"/>
</dbReference>
<evidence type="ECO:0000256" key="7">
    <source>
        <dbReference type="SAM" id="SignalP"/>
    </source>
</evidence>
<evidence type="ECO:0000256" key="2">
    <source>
        <dbReference type="ARBA" id="ARBA00022670"/>
    </source>
</evidence>
<keyword evidence="2" id="KW-0645">Protease</keyword>
<dbReference type="FunFam" id="3.90.70.10:FF:000006">
    <property type="entry name" value="Cathepsin S"/>
    <property type="match status" value="1"/>
</dbReference>
<evidence type="ECO:0000259" key="8">
    <source>
        <dbReference type="SMART" id="SM00645"/>
    </source>
</evidence>
<evidence type="ECO:0000259" key="9">
    <source>
        <dbReference type="SMART" id="SM00848"/>
    </source>
</evidence>
<evidence type="ECO:0000256" key="1">
    <source>
        <dbReference type="ARBA" id="ARBA00008455"/>
    </source>
</evidence>
<accession>A0AAV4VB55</accession>